<feature type="binding site" evidence="4">
    <location>
        <begin position="4"/>
        <end position="8"/>
    </location>
    <ligand>
        <name>ATP</name>
        <dbReference type="ChEBI" id="CHEBI:30616"/>
    </ligand>
</feature>
<keyword evidence="5" id="KW-0479">Metal-binding</keyword>
<protein>
    <recommendedName>
        <fullName evidence="5">5-formyltetrahydrofolate cyclo-ligase</fullName>
        <ecNumber evidence="5">6.3.3.2</ecNumber>
    </recommendedName>
</protein>
<dbReference type="GO" id="GO:0030272">
    <property type="term" value="F:5-formyltetrahydrofolate cyclo-ligase activity"/>
    <property type="evidence" value="ECO:0007669"/>
    <property type="project" value="UniProtKB-EC"/>
</dbReference>
<dbReference type="GO" id="GO:0005524">
    <property type="term" value="F:ATP binding"/>
    <property type="evidence" value="ECO:0007669"/>
    <property type="project" value="UniProtKB-KW"/>
</dbReference>
<dbReference type="KEGG" id="ahk:NCTC10172_01129"/>
<dbReference type="AlphaFoldDB" id="A0A449BKV2"/>
<comment type="similarity">
    <text evidence="1 5">Belongs to the 5-formyltetrahydrofolate cyclo-ligase family.</text>
</comment>
<sequence length="174" mass="20385">MTSKSDLRKIIINKRNSNLDEQNDAAKLHILAELDKNPTFIEARFIGLYYPLSVEIDLREIIEKYPNKKYAFPKIVDDKMIYIEYTKDTVFECSNFNVYEPVGRVDVSNQLDLVIVPALAMNKRNFRLGFGKGYFDKFFKKCPNPYKIGIIYKDEEIDFKEEDHDVALDCYLMG</sequence>
<accession>A0A449BKV2</accession>
<dbReference type="RefSeq" id="WP_035368232.1">
    <property type="nucleotide sequence ID" value="NZ_LR215050.1"/>
</dbReference>
<dbReference type="Proteomes" id="UP000290909">
    <property type="component" value="Chromosome"/>
</dbReference>
<dbReference type="PANTHER" id="PTHR23407:SF1">
    <property type="entry name" value="5-FORMYLTETRAHYDROFOLATE CYCLO-LIGASE"/>
    <property type="match status" value="1"/>
</dbReference>
<dbReference type="STRING" id="1408416.GCA_000702765_00133"/>
<evidence type="ECO:0000256" key="5">
    <source>
        <dbReference type="RuleBase" id="RU361279"/>
    </source>
</evidence>
<dbReference type="PIRSF" id="PIRSF006806">
    <property type="entry name" value="FTHF_cligase"/>
    <property type="match status" value="1"/>
</dbReference>
<reference evidence="6 7" key="1">
    <citation type="submission" date="2019-01" db="EMBL/GenBank/DDBJ databases">
        <authorList>
            <consortium name="Pathogen Informatics"/>
        </authorList>
    </citation>
    <scope>NUCLEOTIDE SEQUENCE [LARGE SCALE GENOMIC DNA]</scope>
    <source>
        <strain evidence="6 7">NCTC10172</strain>
    </source>
</reference>
<dbReference type="InterPro" id="IPR002698">
    <property type="entry name" value="FTHF_cligase"/>
</dbReference>
<dbReference type="PANTHER" id="PTHR23407">
    <property type="entry name" value="ATPASE INHIBITOR/5-FORMYLTETRAHYDROFOLATE CYCLO-LIGASE"/>
    <property type="match status" value="1"/>
</dbReference>
<evidence type="ECO:0000256" key="3">
    <source>
        <dbReference type="ARBA" id="ARBA00022840"/>
    </source>
</evidence>
<evidence type="ECO:0000256" key="4">
    <source>
        <dbReference type="PIRSR" id="PIRSR006806-1"/>
    </source>
</evidence>
<dbReference type="NCBIfam" id="TIGR02727">
    <property type="entry name" value="MTHFS_bact"/>
    <property type="match status" value="1"/>
</dbReference>
<dbReference type="GO" id="GO:0035999">
    <property type="term" value="P:tetrahydrofolate interconversion"/>
    <property type="evidence" value="ECO:0007669"/>
    <property type="project" value="TreeGrafter"/>
</dbReference>
<evidence type="ECO:0000256" key="2">
    <source>
        <dbReference type="ARBA" id="ARBA00022741"/>
    </source>
</evidence>
<proteinExistence type="inferred from homology"/>
<evidence type="ECO:0000256" key="1">
    <source>
        <dbReference type="ARBA" id="ARBA00010638"/>
    </source>
</evidence>
<dbReference type="Pfam" id="PF01812">
    <property type="entry name" value="5-FTHF_cyc-lig"/>
    <property type="match status" value="1"/>
</dbReference>
<evidence type="ECO:0000313" key="6">
    <source>
        <dbReference type="EMBL" id="VEU83079.1"/>
    </source>
</evidence>
<keyword evidence="5" id="KW-0460">Magnesium</keyword>
<feature type="binding site" evidence="4">
    <location>
        <position position="55"/>
    </location>
    <ligand>
        <name>substrate</name>
    </ligand>
</feature>
<dbReference type="GO" id="GO:0046872">
    <property type="term" value="F:metal ion binding"/>
    <property type="evidence" value="ECO:0007669"/>
    <property type="project" value="UniProtKB-KW"/>
</dbReference>
<dbReference type="InterPro" id="IPR024185">
    <property type="entry name" value="FTHF_cligase-like_sf"/>
</dbReference>
<comment type="catalytic activity">
    <reaction evidence="5">
        <text>(6S)-5-formyl-5,6,7,8-tetrahydrofolate + ATP = (6R)-5,10-methenyltetrahydrofolate + ADP + phosphate</text>
        <dbReference type="Rhea" id="RHEA:10488"/>
        <dbReference type="ChEBI" id="CHEBI:30616"/>
        <dbReference type="ChEBI" id="CHEBI:43474"/>
        <dbReference type="ChEBI" id="CHEBI:57455"/>
        <dbReference type="ChEBI" id="CHEBI:57457"/>
        <dbReference type="ChEBI" id="CHEBI:456216"/>
        <dbReference type="EC" id="6.3.3.2"/>
    </reaction>
</comment>
<dbReference type="GO" id="GO:0009396">
    <property type="term" value="P:folic acid-containing compound biosynthetic process"/>
    <property type="evidence" value="ECO:0007669"/>
    <property type="project" value="TreeGrafter"/>
</dbReference>
<dbReference type="EMBL" id="LR215050">
    <property type="protein sequence ID" value="VEU83079.1"/>
    <property type="molecule type" value="Genomic_DNA"/>
</dbReference>
<dbReference type="Gene3D" id="3.40.50.10420">
    <property type="entry name" value="NagB/RpiA/CoA transferase-like"/>
    <property type="match status" value="1"/>
</dbReference>
<keyword evidence="6" id="KW-0436">Ligase</keyword>
<dbReference type="InterPro" id="IPR037171">
    <property type="entry name" value="NagB/RpiA_transferase-like"/>
</dbReference>
<dbReference type="EC" id="6.3.3.2" evidence="5"/>
<gene>
    <name evidence="6" type="ORF">NCTC10172_01129</name>
</gene>
<comment type="cofactor">
    <cofactor evidence="5">
        <name>Mg(2+)</name>
        <dbReference type="ChEBI" id="CHEBI:18420"/>
    </cofactor>
</comment>
<keyword evidence="7" id="KW-1185">Reference proteome</keyword>
<keyword evidence="2 4" id="KW-0547">Nucleotide-binding</keyword>
<organism evidence="6 7">
    <name type="scientific">Acholeplasma hippikon</name>
    <dbReference type="NCBI Taxonomy" id="264636"/>
    <lineage>
        <taxon>Bacteria</taxon>
        <taxon>Bacillati</taxon>
        <taxon>Mycoplasmatota</taxon>
        <taxon>Mollicutes</taxon>
        <taxon>Acholeplasmatales</taxon>
        <taxon>Acholeplasmataceae</taxon>
        <taxon>Acholeplasma</taxon>
    </lineage>
</organism>
<evidence type="ECO:0000313" key="7">
    <source>
        <dbReference type="Proteomes" id="UP000290909"/>
    </source>
</evidence>
<dbReference type="SUPFAM" id="SSF100950">
    <property type="entry name" value="NagB/RpiA/CoA transferase-like"/>
    <property type="match status" value="1"/>
</dbReference>
<keyword evidence="3 4" id="KW-0067">ATP-binding</keyword>
<name>A0A449BKV2_9MOLU</name>